<dbReference type="RefSeq" id="WP_305007282.1">
    <property type="nucleotide sequence ID" value="NZ_JAUQSY010000009.1"/>
</dbReference>
<gene>
    <name evidence="1" type="ORF">Q5H93_14500</name>
</gene>
<evidence type="ECO:0000313" key="1">
    <source>
        <dbReference type="EMBL" id="MDO7875951.1"/>
    </source>
</evidence>
<keyword evidence="2" id="KW-1185">Reference proteome</keyword>
<protein>
    <submittedName>
        <fullName evidence="1">Uncharacterized protein</fullName>
    </submittedName>
</protein>
<name>A0ABT9BH26_9BACT</name>
<sequence length="170" mass="19590">MSPLKRIIFTGLTIGLACYYFYSHISEQNCCEIVSEIAKDNGIILFKVCSNPDRVSILENNLSDFALHEQLSVHFQKITQAFYKFKPGEIRYFNRNSNKLQASKIVPNCNSRNDFIYKISVPIVSPDQQTVLLKITQDCNCMLGGQGETSLYRKVNGKWKVVKYFDRWIS</sequence>
<dbReference type="Proteomes" id="UP001176429">
    <property type="component" value="Unassembled WGS sequence"/>
</dbReference>
<dbReference type="EMBL" id="JAUQSY010000009">
    <property type="protein sequence ID" value="MDO7875951.1"/>
    <property type="molecule type" value="Genomic_DNA"/>
</dbReference>
<evidence type="ECO:0000313" key="2">
    <source>
        <dbReference type="Proteomes" id="UP001176429"/>
    </source>
</evidence>
<organism evidence="1 2">
    <name type="scientific">Hymenobacter aranciens</name>
    <dbReference type="NCBI Taxonomy" id="3063996"/>
    <lineage>
        <taxon>Bacteria</taxon>
        <taxon>Pseudomonadati</taxon>
        <taxon>Bacteroidota</taxon>
        <taxon>Cytophagia</taxon>
        <taxon>Cytophagales</taxon>
        <taxon>Hymenobacteraceae</taxon>
        <taxon>Hymenobacter</taxon>
    </lineage>
</organism>
<comment type="caution">
    <text evidence="1">The sequence shown here is derived from an EMBL/GenBank/DDBJ whole genome shotgun (WGS) entry which is preliminary data.</text>
</comment>
<proteinExistence type="predicted"/>
<reference evidence="1" key="1">
    <citation type="submission" date="2023-07" db="EMBL/GenBank/DDBJ databases">
        <authorList>
            <person name="Kim M.K."/>
        </authorList>
    </citation>
    <scope>NUCLEOTIDE SEQUENCE</scope>
    <source>
        <strain evidence="1">ASUV-10-1</strain>
    </source>
</reference>
<accession>A0ABT9BH26</accession>
<dbReference type="PROSITE" id="PS51257">
    <property type="entry name" value="PROKAR_LIPOPROTEIN"/>
    <property type="match status" value="1"/>
</dbReference>